<keyword evidence="4" id="KW-0808">Transferase</keyword>
<sequence>MVSGQPYSILITDDDPAARETLRDVFEPEGYRTFLAESGEEAIDIVKDHQVHLALMDMHLPRLSGLETIAIVRQMKGIIPAILLSADRDDNLLRRALSENAFCVLAKPVSKSVVIYVVSKAIQKYYSN</sequence>
<dbReference type="GO" id="GO:0016740">
    <property type="term" value="F:transferase activity"/>
    <property type="evidence" value="ECO:0007669"/>
    <property type="project" value="UniProtKB-KW"/>
</dbReference>
<dbReference type="SUPFAM" id="SSF52172">
    <property type="entry name" value="CheY-like"/>
    <property type="match status" value="1"/>
</dbReference>
<dbReference type="InterPro" id="IPR011006">
    <property type="entry name" value="CheY-like_superfamily"/>
</dbReference>
<dbReference type="PANTHER" id="PTHR44591:SF23">
    <property type="entry name" value="CHEY SUBFAMILY"/>
    <property type="match status" value="1"/>
</dbReference>
<dbReference type="InterPro" id="IPR001789">
    <property type="entry name" value="Sig_transdc_resp-reg_receiver"/>
</dbReference>
<dbReference type="GO" id="GO:0000160">
    <property type="term" value="P:phosphorelay signal transduction system"/>
    <property type="evidence" value="ECO:0007669"/>
    <property type="project" value="InterPro"/>
</dbReference>
<dbReference type="Proteomes" id="UP000324233">
    <property type="component" value="Chromosome"/>
</dbReference>
<proteinExistence type="predicted"/>
<dbReference type="InterPro" id="IPR050595">
    <property type="entry name" value="Bact_response_regulator"/>
</dbReference>
<dbReference type="Gene3D" id="3.40.50.2300">
    <property type="match status" value="1"/>
</dbReference>
<gene>
    <name evidence="4" type="primary">spo0F_1</name>
    <name evidence="4" type="ORF">OJF2_25210</name>
</gene>
<accession>A0A5B9W0B0</accession>
<evidence type="ECO:0000256" key="1">
    <source>
        <dbReference type="ARBA" id="ARBA00022553"/>
    </source>
</evidence>
<feature type="domain" description="Response regulatory" evidence="3">
    <location>
        <begin position="8"/>
        <end position="122"/>
    </location>
</feature>
<dbReference type="RefSeq" id="WP_148593976.1">
    <property type="nucleotide sequence ID" value="NZ_CP042997.1"/>
</dbReference>
<feature type="modified residue" description="4-aspartylphosphate" evidence="2">
    <location>
        <position position="57"/>
    </location>
</feature>
<dbReference type="PANTHER" id="PTHR44591">
    <property type="entry name" value="STRESS RESPONSE REGULATOR PROTEIN 1"/>
    <property type="match status" value="1"/>
</dbReference>
<dbReference type="CDD" id="cd00156">
    <property type="entry name" value="REC"/>
    <property type="match status" value="1"/>
</dbReference>
<name>A0A5B9W0B0_9BACT</name>
<dbReference type="Pfam" id="PF00072">
    <property type="entry name" value="Response_reg"/>
    <property type="match status" value="1"/>
</dbReference>
<dbReference type="PROSITE" id="PS50110">
    <property type="entry name" value="RESPONSE_REGULATORY"/>
    <property type="match status" value="1"/>
</dbReference>
<evidence type="ECO:0000313" key="4">
    <source>
        <dbReference type="EMBL" id="QEH33988.1"/>
    </source>
</evidence>
<reference evidence="4 5" key="1">
    <citation type="submission" date="2019-08" db="EMBL/GenBank/DDBJ databases">
        <title>Deep-cultivation of Planctomycetes and their phenomic and genomic characterization uncovers novel biology.</title>
        <authorList>
            <person name="Wiegand S."/>
            <person name="Jogler M."/>
            <person name="Boedeker C."/>
            <person name="Pinto D."/>
            <person name="Vollmers J."/>
            <person name="Rivas-Marin E."/>
            <person name="Kohn T."/>
            <person name="Peeters S.H."/>
            <person name="Heuer A."/>
            <person name="Rast P."/>
            <person name="Oberbeckmann S."/>
            <person name="Bunk B."/>
            <person name="Jeske O."/>
            <person name="Meyerdierks A."/>
            <person name="Storesund J.E."/>
            <person name="Kallscheuer N."/>
            <person name="Luecker S."/>
            <person name="Lage O.M."/>
            <person name="Pohl T."/>
            <person name="Merkel B.J."/>
            <person name="Hornburger P."/>
            <person name="Mueller R.-W."/>
            <person name="Bruemmer F."/>
            <person name="Labrenz M."/>
            <person name="Spormann A.M."/>
            <person name="Op den Camp H."/>
            <person name="Overmann J."/>
            <person name="Amann R."/>
            <person name="Jetten M.S.M."/>
            <person name="Mascher T."/>
            <person name="Medema M.H."/>
            <person name="Devos D.P."/>
            <person name="Kaster A.-K."/>
            <person name="Ovreas L."/>
            <person name="Rohde M."/>
            <person name="Galperin M.Y."/>
            <person name="Jogler C."/>
        </authorList>
    </citation>
    <scope>NUCLEOTIDE SEQUENCE [LARGE SCALE GENOMIC DNA]</scope>
    <source>
        <strain evidence="4 5">OJF2</strain>
    </source>
</reference>
<dbReference type="EC" id="2.7.-.-" evidence="4"/>
<organism evidence="4 5">
    <name type="scientific">Aquisphaera giovannonii</name>
    <dbReference type="NCBI Taxonomy" id="406548"/>
    <lineage>
        <taxon>Bacteria</taxon>
        <taxon>Pseudomonadati</taxon>
        <taxon>Planctomycetota</taxon>
        <taxon>Planctomycetia</taxon>
        <taxon>Isosphaerales</taxon>
        <taxon>Isosphaeraceae</taxon>
        <taxon>Aquisphaera</taxon>
    </lineage>
</organism>
<dbReference type="OrthoDB" id="280492at2"/>
<dbReference type="AlphaFoldDB" id="A0A5B9W0B0"/>
<evidence type="ECO:0000259" key="3">
    <source>
        <dbReference type="PROSITE" id="PS50110"/>
    </source>
</evidence>
<dbReference type="SMART" id="SM00448">
    <property type="entry name" value="REC"/>
    <property type="match status" value="1"/>
</dbReference>
<dbReference type="KEGG" id="agv:OJF2_25210"/>
<evidence type="ECO:0000313" key="5">
    <source>
        <dbReference type="Proteomes" id="UP000324233"/>
    </source>
</evidence>
<keyword evidence="1 2" id="KW-0597">Phosphoprotein</keyword>
<evidence type="ECO:0000256" key="2">
    <source>
        <dbReference type="PROSITE-ProRule" id="PRU00169"/>
    </source>
</evidence>
<dbReference type="EMBL" id="CP042997">
    <property type="protein sequence ID" value="QEH33988.1"/>
    <property type="molecule type" value="Genomic_DNA"/>
</dbReference>
<protein>
    <submittedName>
        <fullName evidence="4">Sporulation initiation phosphotransferase F</fullName>
        <ecNumber evidence="4">2.7.-.-</ecNumber>
    </submittedName>
</protein>
<keyword evidence="5" id="KW-1185">Reference proteome</keyword>